<evidence type="ECO:0000256" key="1">
    <source>
        <dbReference type="ARBA" id="ARBA00023604"/>
    </source>
</evidence>
<dbReference type="Proteomes" id="UP000193467">
    <property type="component" value="Unassembled WGS sequence"/>
</dbReference>
<name>A0A1Y2EYW7_9BASI</name>
<dbReference type="EMBL" id="MCGR01000036">
    <property type="protein sequence ID" value="ORY75945.1"/>
    <property type="molecule type" value="Genomic_DNA"/>
</dbReference>
<dbReference type="InterPro" id="IPR044053">
    <property type="entry name" value="AsaB-like"/>
</dbReference>
<gene>
    <name evidence="3" type="ORF">BCR35DRAFT_305994</name>
</gene>
<dbReference type="STRING" id="106004.A0A1Y2EYW7"/>
<dbReference type="PANTHER" id="PTHR34598">
    <property type="entry name" value="BLL6449 PROTEIN"/>
    <property type="match status" value="1"/>
</dbReference>
<evidence type="ECO:0000256" key="2">
    <source>
        <dbReference type="SAM" id="MobiDB-lite"/>
    </source>
</evidence>
<dbReference type="GO" id="GO:0016491">
    <property type="term" value="F:oxidoreductase activity"/>
    <property type="evidence" value="ECO:0007669"/>
    <property type="project" value="InterPro"/>
</dbReference>
<reference evidence="3 4" key="1">
    <citation type="submission" date="2016-07" db="EMBL/GenBank/DDBJ databases">
        <title>Pervasive Adenine N6-methylation of Active Genes in Fungi.</title>
        <authorList>
            <consortium name="DOE Joint Genome Institute"/>
            <person name="Mondo S.J."/>
            <person name="Dannebaum R.O."/>
            <person name="Kuo R.C."/>
            <person name="Labutti K."/>
            <person name="Haridas S."/>
            <person name="Kuo A."/>
            <person name="Salamov A."/>
            <person name="Ahrendt S.R."/>
            <person name="Lipzen A."/>
            <person name="Sullivan W."/>
            <person name="Andreopoulos W.B."/>
            <person name="Clum A."/>
            <person name="Lindquist E."/>
            <person name="Daum C."/>
            <person name="Ramamoorthy G.K."/>
            <person name="Gryganskyi A."/>
            <person name="Culley D."/>
            <person name="Magnuson J.K."/>
            <person name="James T.Y."/>
            <person name="O'Malley M.A."/>
            <person name="Stajich J.E."/>
            <person name="Spatafora J.W."/>
            <person name="Visel A."/>
            <person name="Grigoriev I.V."/>
        </authorList>
    </citation>
    <scope>NUCLEOTIDE SEQUENCE [LARGE SCALE GENOMIC DNA]</scope>
    <source>
        <strain evidence="3 4">62-1032</strain>
    </source>
</reference>
<evidence type="ECO:0000313" key="3">
    <source>
        <dbReference type="EMBL" id="ORY75945.1"/>
    </source>
</evidence>
<dbReference type="PANTHER" id="PTHR34598:SF3">
    <property type="entry name" value="OXIDOREDUCTASE AN1597"/>
    <property type="match status" value="1"/>
</dbReference>
<keyword evidence="4" id="KW-1185">Reference proteome</keyword>
<sequence length="314" mass="35764">MLRQLRRFTMVNTYSHLLPDASAHISASLSYYSPPANGEVPYAMQYNPDPNGKGLPTNIVPQEHRRPIFDLRQLVDEGRESETNIATTGFQIVPKAISATGMKYEDWEDEATITSKYYSEVETLLKNVTGASKVIIFDHTIRRGEKEGEETPDTPESRKPVSRVHVDQTPMSGRRRVERHASSPAEAERLLRGQAQLINVWRPLRGPVLDVPLAYADARTLQKEQLVKSRLIYKPPTPEGETLSVEYSDEHRWYYLSEMQPDEAVLLKCWDNTPDGGRPTPHTAFLDERYHGKEGVTLRSSIEIRALVFHEPQE</sequence>
<dbReference type="AlphaFoldDB" id="A0A1Y2EYW7"/>
<comment type="similarity">
    <text evidence="1">Belongs to the asaB hydroxylase/desaturase family.</text>
</comment>
<accession>A0A1Y2EYW7</accession>
<evidence type="ECO:0008006" key="5">
    <source>
        <dbReference type="Google" id="ProtNLM"/>
    </source>
</evidence>
<evidence type="ECO:0000313" key="4">
    <source>
        <dbReference type="Proteomes" id="UP000193467"/>
    </source>
</evidence>
<comment type="caution">
    <text evidence="3">The sequence shown here is derived from an EMBL/GenBank/DDBJ whole genome shotgun (WGS) entry which is preliminary data.</text>
</comment>
<organism evidence="3 4">
    <name type="scientific">Leucosporidium creatinivorum</name>
    <dbReference type="NCBI Taxonomy" id="106004"/>
    <lineage>
        <taxon>Eukaryota</taxon>
        <taxon>Fungi</taxon>
        <taxon>Dikarya</taxon>
        <taxon>Basidiomycota</taxon>
        <taxon>Pucciniomycotina</taxon>
        <taxon>Microbotryomycetes</taxon>
        <taxon>Leucosporidiales</taxon>
        <taxon>Leucosporidium</taxon>
    </lineage>
</organism>
<dbReference type="OrthoDB" id="412788at2759"/>
<protein>
    <recommendedName>
        <fullName evidence="5">Methyltransferase</fullName>
    </recommendedName>
</protein>
<dbReference type="InParanoid" id="A0A1Y2EYW7"/>
<feature type="region of interest" description="Disordered" evidence="2">
    <location>
        <begin position="144"/>
        <end position="184"/>
    </location>
</feature>
<dbReference type="NCBIfam" id="NF041278">
    <property type="entry name" value="CmcJ_NvfI_EfuI"/>
    <property type="match status" value="1"/>
</dbReference>
<proteinExistence type="inferred from homology"/>